<feature type="coiled-coil region" evidence="1">
    <location>
        <begin position="352"/>
        <end position="388"/>
    </location>
</feature>
<keyword evidence="1" id="KW-0175">Coiled coil</keyword>
<evidence type="ECO:0000313" key="4">
    <source>
        <dbReference type="Proteomes" id="UP001178507"/>
    </source>
</evidence>
<keyword evidence="4" id="KW-1185">Reference proteome</keyword>
<dbReference type="AlphaFoldDB" id="A0AA36IQ27"/>
<accession>A0AA36IQ27</accession>
<feature type="region of interest" description="Disordered" evidence="2">
    <location>
        <begin position="1"/>
        <end position="75"/>
    </location>
</feature>
<name>A0AA36IQ27_9DINO</name>
<evidence type="ECO:0000313" key="3">
    <source>
        <dbReference type="EMBL" id="CAJ1390779.1"/>
    </source>
</evidence>
<dbReference type="EMBL" id="CAUJNA010002141">
    <property type="protein sequence ID" value="CAJ1390779.1"/>
    <property type="molecule type" value="Genomic_DNA"/>
</dbReference>
<evidence type="ECO:0000256" key="1">
    <source>
        <dbReference type="SAM" id="Coils"/>
    </source>
</evidence>
<feature type="non-terminal residue" evidence="3">
    <location>
        <position position="388"/>
    </location>
</feature>
<feature type="compositionally biased region" description="Basic and acidic residues" evidence="2">
    <location>
        <begin position="21"/>
        <end position="62"/>
    </location>
</feature>
<protein>
    <submittedName>
        <fullName evidence="3">Uncharacterized protein</fullName>
    </submittedName>
</protein>
<organism evidence="3 4">
    <name type="scientific">Effrenium voratum</name>
    <dbReference type="NCBI Taxonomy" id="2562239"/>
    <lineage>
        <taxon>Eukaryota</taxon>
        <taxon>Sar</taxon>
        <taxon>Alveolata</taxon>
        <taxon>Dinophyceae</taxon>
        <taxon>Suessiales</taxon>
        <taxon>Symbiodiniaceae</taxon>
        <taxon>Effrenium</taxon>
    </lineage>
</organism>
<proteinExistence type="predicted"/>
<gene>
    <name evidence="3" type="ORF">EVOR1521_LOCUS16102</name>
</gene>
<sequence length="388" mass="43484">AQAKAKAKPKATGMKRPAAKPMEKATPSKKEKGAKEKGTQPQKREVKEEWKDGLPKPEHDGSAAEEAGGCEENDATKNRIKARKFNAMLKAGQLPSWLATAWEKTLEMGPGKQDRQRMLVNAAFDHKNGRLILNVDKPIFRDVQKTYQKTEASDKSKSLTKLLFKKKWNLTEEEFAQGLADKEFYEVTDAAGKLKYGWDVSEHSTTRGKEGSSAVEAIHEGNRQDAKFFMQLAGDWKIGLFSKSSSSKSGMLALHDSDKEINPEQWKQAQKQLNLGMAACERLHQSAKKLLQVIGVDAKEDELWSKLLLGQDLQKKAAQAASTAKDRLEHVYNWKEMQNGQDITPQLYDTLMAEVGSQCEMLEEDLAAIRAQVNVRNARKRAKNKESD</sequence>
<evidence type="ECO:0000256" key="2">
    <source>
        <dbReference type="SAM" id="MobiDB-lite"/>
    </source>
</evidence>
<reference evidence="3" key="1">
    <citation type="submission" date="2023-08" db="EMBL/GenBank/DDBJ databases">
        <authorList>
            <person name="Chen Y."/>
            <person name="Shah S."/>
            <person name="Dougan E. K."/>
            <person name="Thang M."/>
            <person name="Chan C."/>
        </authorList>
    </citation>
    <scope>NUCLEOTIDE SEQUENCE</scope>
</reference>
<dbReference type="Proteomes" id="UP001178507">
    <property type="component" value="Unassembled WGS sequence"/>
</dbReference>
<comment type="caution">
    <text evidence="3">The sequence shown here is derived from an EMBL/GenBank/DDBJ whole genome shotgun (WGS) entry which is preliminary data.</text>
</comment>